<keyword evidence="1" id="KW-1133">Transmembrane helix</keyword>
<feature type="chain" id="PRO_5042284121" description="Secreted protein" evidence="2">
    <location>
        <begin position="18"/>
        <end position="101"/>
    </location>
</feature>
<evidence type="ECO:0000313" key="4">
    <source>
        <dbReference type="Proteomes" id="UP001258017"/>
    </source>
</evidence>
<name>A0AAD9VQI1_9HYME</name>
<feature type="transmembrane region" description="Helical" evidence="1">
    <location>
        <begin position="70"/>
        <end position="91"/>
    </location>
</feature>
<comment type="caution">
    <text evidence="3">The sequence shown here is derived from an EMBL/GenBank/DDBJ whole genome shotgun (WGS) entry which is preliminary data.</text>
</comment>
<evidence type="ECO:0000256" key="1">
    <source>
        <dbReference type="SAM" id="Phobius"/>
    </source>
</evidence>
<proteinExistence type="predicted"/>
<keyword evidence="4" id="KW-1185">Reference proteome</keyword>
<organism evidence="3 4">
    <name type="scientific">Odynerus spinipes</name>
    <dbReference type="NCBI Taxonomy" id="1348599"/>
    <lineage>
        <taxon>Eukaryota</taxon>
        <taxon>Metazoa</taxon>
        <taxon>Ecdysozoa</taxon>
        <taxon>Arthropoda</taxon>
        <taxon>Hexapoda</taxon>
        <taxon>Insecta</taxon>
        <taxon>Pterygota</taxon>
        <taxon>Neoptera</taxon>
        <taxon>Endopterygota</taxon>
        <taxon>Hymenoptera</taxon>
        <taxon>Apocrita</taxon>
        <taxon>Aculeata</taxon>
        <taxon>Vespoidea</taxon>
        <taxon>Vespidae</taxon>
        <taxon>Eumeninae</taxon>
        <taxon>Odynerus</taxon>
    </lineage>
</organism>
<reference evidence="3" key="1">
    <citation type="submission" date="2021-08" db="EMBL/GenBank/DDBJ databases">
        <authorList>
            <person name="Misof B."/>
            <person name="Oliver O."/>
            <person name="Podsiadlowski L."/>
            <person name="Donath A."/>
            <person name="Peters R."/>
            <person name="Mayer C."/>
            <person name="Rust J."/>
            <person name="Gunkel S."/>
            <person name="Lesny P."/>
            <person name="Martin S."/>
            <person name="Oeyen J.P."/>
            <person name="Petersen M."/>
            <person name="Panagiotis P."/>
            <person name="Wilbrandt J."/>
            <person name="Tanja T."/>
        </authorList>
    </citation>
    <scope>NUCLEOTIDE SEQUENCE</scope>
    <source>
        <strain evidence="3">GBR_01_08_01A</strain>
        <tissue evidence="3">Thorax + abdomen</tissue>
    </source>
</reference>
<keyword evidence="1" id="KW-0472">Membrane</keyword>
<dbReference type="Proteomes" id="UP001258017">
    <property type="component" value="Unassembled WGS sequence"/>
</dbReference>
<accession>A0AAD9VQI1</accession>
<dbReference type="EMBL" id="JAIFRP010000030">
    <property type="protein sequence ID" value="KAK2582994.1"/>
    <property type="molecule type" value="Genomic_DNA"/>
</dbReference>
<keyword evidence="2" id="KW-0732">Signal</keyword>
<gene>
    <name evidence="3" type="ORF">KPH14_009040</name>
</gene>
<evidence type="ECO:0000256" key="2">
    <source>
        <dbReference type="SAM" id="SignalP"/>
    </source>
</evidence>
<keyword evidence="1" id="KW-0812">Transmembrane</keyword>
<evidence type="ECO:0000313" key="3">
    <source>
        <dbReference type="EMBL" id="KAK2582994.1"/>
    </source>
</evidence>
<sequence length="101" mass="11051">MLVPVAVVVVVFDELAAVFVAVVDWATLPSLYDDDFSGDIDEWSGVERVMVNAVDSSLCLLGGGRQANDWIYSLWVIGDWLLADLCLGYVFQTFLTIGLSC</sequence>
<dbReference type="AlphaFoldDB" id="A0AAD9VQI1"/>
<protein>
    <recommendedName>
        <fullName evidence="5">Secreted protein</fullName>
    </recommendedName>
</protein>
<feature type="signal peptide" evidence="2">
    <location>
        <begin position="1"/>
        <end position="17"/>
    </location>
</feature>
<evidence type="ECO:0008006" key="5">
    <source>
        <dbReference type="Google" id="ProtNLM"/>
    </source>
</evidence>
<reference evidence="3" key="2">
    <citation type="journal article" date="2023" name="Commun. Biol.">
        <title>Intrasexual cuticular hydrocarbon dimorphism in a wasp sheds light on hydrocarbon biosynthesis genes in Hymenoptera.</title>
        <authorList>
            <person name="Moris V.C."/>
            <person name="Podsiadlowski L."/>
            <person name="Martin S."/>
            <person name="Oeyen J.P."/>
            <person name="Donath A."/>
            <person name="Petersen M."/>
            <person name="Wilbrandt J."/>
            <person name="Misof B."/>
            <person name="Liedtke D."/>
            <person name="Thamm M."/>
            <person name="Scheiner R."/>
            <person name="Schmitt T."/>
            <person name="Niehuis O."/>
        </authorList>
    </citation>
    <scope>NUCLEOTIDE SEQUENCE</scope>
    <source>
        <strain evidence="3">GBR_01_08_01A</strain>
    </source>
</reference>